<dbReference type="RefSeq" id="WP_277831494.1">
    <property type="nucleotide sequence ID" value="NZ_JAAIVF010000002.1"/>
</dbReference>
<dbReference type="InterPro" id="IPR010310">
    <property type="entry name" value="T7SS_ESAT-6-like"/>
</dbReference>
<dbReference type="EMBL" id="JANRHA010000012">
    <property type="protein sequence ID" value="MDG3016279.1"/>
    <property type="molecule type" value="Genomic_DNA"/>
</dbReference>
<organism evidence="2 3">
    <name type="scientific">Speluncibacter jeojiensis</name>
    <dbReference type="NCBI Taxonomy" id="2710754"/>
    <lineage>
        <taxon>Bacteria</taxon>
        <taxon>Bacillati</taxon>
        <taxon>Actinomycetota</taxon>
        <taxon>Actinomycetes</taxon>
        <taxon>Mycobacteriales</taxon>
        <taxon>Speluncibacteraceae</taxon>
        <taxon>Speluncibacter</taxon>
    </lineage>
</organism>
<gene>
    <name evidence="2" type="ORF">NVS88_17125</name>
</gene>
<evidence type="ECO:0000256" key="1">
    <source>
        <dbReference type="RuleBase" id="RU362001"/>
    </source>
</evidence>
<dbReference type="Pfam" id="PF06013">
    <property type="entry name" value="WXG100"/>
    <property type="match status" value="1"/>
</dbReference>
<comment type="caution">
    <text evidence="2">The sequence shown here is derived from an EMBL/GenBank/DDBJ whole genome shotgun (WGS) entry which is preliminary data.</text>
</comment>
<proteinExistence type="inferred from homology"/>
<accession>A0A9X4REX2</accession>
<keyword evidence="3" id="KW-1185">Reference proteome</keyword>
<dbReference type="AlphaFoldDB" id="A0A9X4REX2"/>
<sequence length="99" mass="10668">MPNPGEILYNHAHIAQSAADIGVAAQHIKAELDDLERYVKQLVSTWDGDASTNYQQAQAKWNSAANDINLILQQLARAVGDGNQHMADVDKAAGASWAV</sequence>
<evidence type="ECO:0000313" key="3">
    <source>
        <dbReference type="Proteomes" id="UP001152755"/>
    </source>
</evidence>
<evidence type="ECO:0000313" key="2">
    <source>
        <dbReference type="EMBL" id="MDG3016279.1"/>
    </source>
</evidence>
<dbReference type="SUPFAM" id="SSF140453">
    <property type="entry name" value="EsxAB dimer-like"/>
    <property type="match status" value="1"/>
</dbReference>
<reference evidence="2" key="1">
    <citation type="submission" date="2022-08" db="EMBL/GenBank/DDBJ databases">
        <title>Genome analysis of Corynebacteriales strain.</title>
        <authorList>
            <person name="Lee S.D."/>
        </authorList>
    </citation>
    <scope>NUCLEOTIDE SEQUENCE</scope>
    <source>
        <strain evidence="2">D3-21</strain>
    </source>
</reference>
<dbReference type="Gene3D" id="1.10.287.1060">
    <property type="entry name" value="ESAT-6-like"/>
    <property type="match status" value="1"/>
</dbReference>
<dbReference type="NCBIfam" id="TIGR03930">
    <property type="entry name" value="WXG100_ESAT6"/>
    <property type="match status" value="1"/>
</dbReference>
<dbReference type="Proteomes" id="UP001152755">
    <property type="component" value="Unassembled WGS sequence"/>
</dbReference>
<name>A0A9X4REX2_9ACTN</name>
<comment type="similarity">
    <text evidence="1">Belongs to the WXG100 family.</text>
</comment>
<protein>
    <recommendedName>
        <fullName evidence="1">ESAT-6-like protein</fullName>
    </recommendedName>
</protein>
<dbReference type="InterPro" id="IPR036689">
    <property type="entry name" value="ESAT-6-like_sf"/>
</dbReference>